<dbReference type="RefSeq" id="WP_354368378.1">
    <property type="nucleotide sequence ID" value="NZ_JBEPLN010000011.1"/>
</dbReference>
<proteinExistence type="predicted"/>
<accession>A0ABV2JEL2</accession>
<evidence type="ECO:0008006" key="5">
    <source>
        <dbReference type="Google" id="ProtNLM"/>
    </source>
</evidence>
<feature type="transmembrane region" description="Helical" evidence="2">
    <location>
        <begin position="214"/>
        <end position="229"/>
    </location>
</feature>
<keyword evidence="4" id="KW-1185">Reference proteome</keyword>
<keyword evidence="2" id="KW-0472">Membrane</keyword>
<feature type="compositionally biased region" description="Polar residues" evidence="1">
    <location>
        <begin position="1"/>
        <end position="21"/>
    </location>
</feature>
<feature type="transmembrane region" description="Helical" evidence="2">
    <location>
        <begin position="322"/>
        <end position="340"/>
    </location>
</feature>
<dbReference type="EMBL" id="JBEPLN010000011">
    <property type="protein sequence ID" value="MET3634209.1"/>
    <property type="molecule type" value="Genomic_DNA"/>
</dbReference>
<dbReference type="Proteomes" id="UP001549037">
    <property type="component" value="Unassembled WGS sequence"/>
</dbReference>
<reference evidence="3 4" key="1">
    <citation type="submission" date="2024-06" db="EMBL/GenBank/DDBJ databases">
        <title>Genomic Encyclopedia of Type Strains, Phase IV (KMG-IV): sequencing the most valuable type-strain genomes for metagenomic binning, comparative biology and taxonomic classification.</title>
        <authorList>
            <person name="Goeker M."/>
        </authorList>
    </citation>
    <scope>NUCLEOTIDE SEQUENCE [LARGE SCALE GENOMIC DNA]</scope>
    <source>
        <strain evidence="3 4">DSM 28302</strain>
    </source>
</reference>
<feature type="transmembrane region" description="Helical" evidence="2">
    <location>
        <begin position="100"/>
        <end position="124"/>
    </location>
</feature>
<evidence type="ECO:0000256" key="1">
    <source>
        <dbReference type="SAM" id="MobiDB-lite"/>
    </source>
</evidence>
<feature type="transmembrane region" description="Helical" evidence="2">
    <location>
        <begin position="386"/>
        <end position="409"/>
    </location>
</feature>
<evidence type="ECO:0000313" key="3">
    <source>
        <dbReference type="EMBL" id="MET3634209.1"/>
    </source>
</evidence>
<sequence>MDQEKQQIPTTSSEYSRTQRSGRQEKVALSMEEAPKTKIKVPSQHKFYIALMSLLVSTISIALPIFSDLASTQQSENLYIGFMMSQGTYPYSEIYASSGIIYYALLALSYLGGTLLLTIPIYFLAHYISGIYIYKLMSYLTLRDSATIALTSFFYVLLATFGFGGLYASQLALPFILVSIWFLLRYFKQEIPDETFIIYGLTGAIAILIEPRSLIFWLLSVIFIGIYNLRNKHMARGFYQLLCVLFGNLFVFYIAGYFVLNMQSVSAYLAQTGWNNFIQPALSDGNWLITIALQVLIVFSSGLIFWGLKSLISLKSFKEDKWFCYLMLCSSVCYLIYAIFSRTYDLSQLILFLPFGLVLSAPYLNEAYEVVNKKQRRSHRVTKTSRSFFTFIFKSFYYLPVVMVIYAMAAPVVSYASSYRMSTERDLIATYLKKEVGKDDTIYVWDSQATVYIKSQTSSSSLYPLPFLAARQSSYQKELEDNLLSDKATYVIQNKKMALSDAVKQNLAKNYEKISLDQVEGFVVYKLK</sequence>
<evidence type="ECO:0000256" key="2">
    <source>
        <dbReference type="SAM" id="Phobius"/>
    </source>
</evidence>
<comment type="caution">
    <text evidence="3">The sequence shown here is derived from an EMBL/GenBank/DDBJ whole genome shotgun (WGS) entry which is preliminary data.</text>
</comment>
<gene>
    <name evidence="3" type="ORF">ABID28_000846</name>
</gene>
<feature type="transmembrane region" description="Helical" evidence="2">
    <location>
        <begin position="164"/>
        <end position="184"/>
    </location>
</feature>
<name>A0ABV2JEL2_9STRE</name>
<keyword evidence="2" id="KW-1133">Transmembrane helix</keyword>
<keyword evidence="2" id="KW-0812">Transmembrane</keyword>
<organism evidence="3 4">
    <name type="scientific">Streptococcus porcorum</name>
    <dbReference type="NCBI Taxonomy" id="701526"/>
    <lineage>
        <taxon>Bacteria</taxon>
        <taxon>Bacillati</taxon>
        <taxon>Bacillota</taxon>
        <taxon>Bacilli</taxon>
        <taxon>Lactobacillales</taxon>
        <taxon>Streptococcaceae</taxon>
        <taxon>Streptococcus</taxon>
    </lineage>
</organism>
<feature type="transmembrane region" description="Helical" evidence="2">
    <location>
        <begin position="47"/>
        <end position="66"/>
    </location>
</feature>
<feature type="transmembrane region" description="Helical" evidence="2">
    <location>
        <begin position="346"/>
        <end position="365"/>
    </location>
</feature>
<feature type="transmembrane region" description="Helical" evidence="2">
    <location>
        <begin position="241"/>
        <end position="260"/>
    </location>
</feature>
<feature type="transmembrane region" description="Helical" evidence="2">
    <location>
        <begin position="287"/>
        <end position="308"/>
    </location>
</feature>
<feature type="region of interest" description="Disordered" evidence="1">
    <location>
        <begin position="1"/>
        <end position="27"/>
    </location>
</feature>
<evidence type="ECO:0000313" key="4">
    <source>
        <dbReference type="Proteomes" id="UP001549037"/>
    </source>
</evidence>
<protein>
    <recommendedName>
        <fullName evidence="5">DUF2079 domain-containing protein</fullName>
    </recommendedName>
</protein>